<name>A0AAW0CI67_9AGAR</name>
<dbReference type="EMBL" id="JAWWNJ010000016">
    <property type="protein sequence ID" value="KAK7039468.1"/>
    <property type="molecule type" value="Genomic_DNA"/>
</dbReference>
<evidence type="ECO:0008006" key="3">
    <source>
        <dbReference type="Google" id="ProtNLM"/>
    </source>
</evidence>
<keyword evidence="2" id="KW-1185">Reference proteome</keyword>
<organism evidence="1 2">
    <name type="scientific">Favolaschia claudopus</name>
    <dbReference type="NCBI Taxonomy" id="2862362"/>
    <lineage>
        <taxon>Eukaryota</taxon>
        <taxon>Fungi</taxon>
        <taxon>Dikarya</taxon>
        <taxon>Basidiomycota</taxon>
        <taxon>Agaricomycotina</taxon>
        <taxon>Agaricomycetes</taxon>
        <taxon>Agaricomycetidae</taxon>
        <taxon>Agaricales</taxon>
        <taxon>Marasmiineae</taxon>
        <taxon>Mycenaceae</taxon>
        <taxon>Favolaschia</taxon>
    </lineage>
</organism>
<dbReference type="AlphaFoldDB" id="A0AAW0CI67"/>
<accession>A0AAW0CI67</accession>
<evidence type="ECO:0000313" key="2">
    <source>
        <dbReference type="Proteomes" id="UP001362999"/>
    </source>
</evidence>
<gene>
    <name evidence="1" type="ORF">R3P38DRAFT_2899696</name>
</gene>
<evidence type="ECO:0000313" key="1">
    <source>
        <dbReference type="EMBL" id="KAK7039468.1"/>
    </source>
</evidence>
<protein>
    <recommendedName>
        <fullName evidence="3">Hydrophobin</fullName>
    </recommendedName>
</protein>
<comment type="caution">
    <text evidence="1">The sequence shown here is derived from an EMBL/GenBank/DDBJ whole genome shotgun (WGS) entry which is preliminary data.</text>
</comment>
<proteinExistence type="predicted"/>
<reference evidence="1 2" key="1">
    <citation type="journal article" date="2024" name="J Genomics">
        <title>Draft genome sequencing and assembly of Favolaschia claudopus CIRM-BRFM 2984 isolated from oak limbs.</title>
        <authorList>
            <person name="Navarro D."/>
            <person name="Drula E."/>
            <person name="Chaduli D."/>
            <person name="Cazenave R."/>
            <person name="Ahrendt S."/>
            <person name="Wang J."/>
            <person name="Lipzen A."/>
            <person name="Daum C."/>
            <person name="Barry K."/>
            <person name="Grigoriev I.V."/>
            <person name="Favel A."/>
            <person name="Rosso M.N."/>
            <person name="Martin F."/>
        </authorList>
    </citation>
    <scope>NUCLEOTIDE SEQUENCE [LARGE SCALE GENOMIC DNA]</scope>
    <source>
        <strain evidence="1 2">CIRM-BRFM 2984</strain>
    </source>
</reference>
<sequence length="153" mass="16941">MKEYKTSTSILYDTSKTRIYLHTYYTMYAFKYVSLSAVFLLALLQGAVSQPTELVPIGGQCGTIIGTLPCVSGAQCCYLNPDNGMYIDLSLIPATRLKSFPAACANVLRNPPKLLQLPYSSLTPSCNMKFLILLHPQPQPQTDRQSIAQQNEL</sequence>
<dbReference type="Proteomes" id="UP001362999">
    <property type="component" value="Unassembled WGS sequence"/>
</dbReference>